<evidence type="ECO:0000256" key="7">
    <source>
        <dbReference type="SAM" id="MobiDB-lite"/>
    </source>
</evidence>
<comment type="similarity">
    <text evidence="2">Belongs to the acyltransferase 3 family.</text>
</comment>
<feature type="transmembrane region" description="Helical" evidence="8">
    <location>
        <begin position="258"/>
        <end position="279"/>
    </location>
</feature>
<feature type="transmembrane region" description="Helical" evidence="8">
    <location>
        <begin position="96"/>
        <end position="113"/>
    </location>
</feature>
<evidence type="ECO:0000259" key="9">
    <source>
        <dbReference type="Pfam" id="PF01757"/>
    </source>
</evidence>
<comment type="subcellular location">
    <subcellularLocation>
        <location evidence="1">Cell membrane</location>
        <topology evidence="1">Multi-pass membrane protein</topology>
    </subcellularLocation>
</comment>
<feature type="domain" description="Acyltransferase 3" evidence="9">
    <location>
        <begin position="20"/>
        <end position="307"/>
    </location>
</feature>
<evidence type="ECO:0000256" key="3">
    <source>
        <dbReference type="ARBA" id="ARBA00022475"/>
    </source>
</evidence>
<proteinExistence type="inferred from homology"/>
<feature type="compositionally biased region" description="Basic residues" evidence="7">
    <location>
        <begin position="382"/>
        <end position="392"/>
    </location>
</feature>
<dbReference type="GO" id="GO:0009246">
    <property type="term" value="P:enterobacterial common antigen biosynthetic process"/>
    <property type="evidence" value="ECO:0007669"/>
    <property type="project" value="TreeGrafter"/>
</dbReference>
<feature type="transmembrane region" description="Helical" evidence="8">
    <location>
        <begin position="198"/>
        <end position="216"/>
    </location>
</feature>
<dbReference type="Pfam" id="PF01757">
    <property type="entry name" value="Acyl_transf_3"/>
    <property type="match status" value="1"/>
</dbReference>
<feature type="transmembrane region" description="Helical" evidence="8">
    <location>
        <begin position="24"/>
        <end position="41"/>
    </location>
</feature>
<evidence type="ECO:0000256" key="4">
    <source>
        <dbReference type="ARBA" id="ARBA00022692"/>
    </source>
</evidence>
<protein>
    <submittedName>
        <fullName evidence="10">Surface polysaccharide O-acyltransferase-like enzyme</fullName>
    </submittedName>
</protein>
<dbReference type="AlphaFoldDB" id="A0A7W9JJ79"/>
<feature type="transmembrane region" description="Helical" evidence="8">
    <location>
        <begin position="125"/>
        <end position="142"/>
    </location>
</feature>
<evidence type="ECO:0000313" key="11">
    <source>
        <dbReference type="Proteomes" id="UP000567246"/>
    </source>
</evidence>
<keyword evidence="6 8" id="KW-0472">Membrane</keyword>
<keyword evidence="5 8" id="KW-1133">Transmembrane helix</keyword>
<dbReference type="RefSeq" id="WP_184172256.1">
    <property type="nucleotide sequence ID" value="NZ_BAABAG010000011.1"/>
</dbReference>
<name>A0A7W9JJ79_9MICC</name>
<feature type="transmembrane region" description="Helical" evidence="8">
    <location>
        <begin position="291"/>
        <end position="310"/>
    </location>
</feature>
<dbReference type="GO" id="GO:0016413">
    <property type="term" value="F:O-acetyltransferase activity"/>
    <property type="evidence" value="ECO:0007669"/>
    <property type="project" value="TreeGrafter"/>
</dbReference>
<dbReference type="GO" id="GO:0005886">
    <property type="term" value="C:plasma membrane"/>
    <property type="evidence" value="ECO:0007669"/>
    <property type="project" value="UniProtKB-SubCell"/>
</dbReference>
<keyword evidence="3" id="KW-1003">Cell membrane</keyword>
<keyword evidence="4 8" id="KW-0812">Transmembrane</keyword>
<organism evidence="10 11">
    <name type="scientific">Micrococcus endophyticus</name>
    <dbReference type="NCBI Taxonomy" id="455343"/>
    <lineage>
        <taxon>Bacteria</taxon>
        <taxon>Bacillati</taxon>
        <taxon>Actinomycetota</taxon>
        <taxon>Actinomycetes</taxon>
        <taxon>Micrococcales</taxon>
        <taxon>Micrococcaceae</taxon>
        <taxon>Micrococcus</taxon>
    </lineage>
</organism>
<comment type="caution">
    <text evidence="10">The sequence shown here is derived from an EMBL/GenBank/DDBJ whole genome shotgun (WGS) entry which is preliminary data.</text>
</comment>
<feature type="transmembrane region" description="Helical" evidence="8">
    <location>
        <begin position="228"/>
        <end position="246"/>
    </location>
</feature>
<keyword evidence="10" id="KW-0012">Acyltransferase</keyword>
<gene>
    <name evidence="10" type="ORF">HDA33_001499</name>
</gene>
<reference evidence="10 11" key="1">
    <citation type="submission" date="2020-08" db="EMBL/GenBank/DDBJ databases">
        <title>Sequencing the genomes of 1000 actinobacteria strains.</title>
        <authorList>
            <person name="Klenk H.-P."/>
        </authorList>
    </citation>
    <scope>NUCLEOTIDE SEQUENCE [LARGE SCALE GENOMIC DNA]</scope>
    <source>
        <strain evidence="10 11">DSM 17945</strain>
    </source>
</reference>
<accession>A0A7W9JJ79</accession>
<feature type="compositionally biased region" description="Low complexity" evidence="7">
    <location>
        <begin position="323"/>
        <end position="358"/>
    </location>
</feature>
<evidence type="ECO:0000256" key="2">
    <source>
        <dbReference type="ARBA" id="ARBA00007400"/>
    </source>
</evidence>
<evidence type="ECO:0000256" key="5">
    <source>
        <dbReference type="ARBA" id="ARBA00022989"/>
    </source>
</evidence>
<feature type="region of interest" description="Disordered" evidence="7">
    <location>
        <begin position="323"/>
        <end position="392"/>
    </location>
</feature>
<keyword evidence="10" id="KW-0808">Transferase</keyword>
<dbReference type="Proteomes" id="UP000567246">
    <property type="component" value="Unassembled WGS sequence"/>
</dbReference>
<feature type="transmembrane region" description="Helical" evidence="8">
    <location>
        <begin position="149"/>
        <end position="166"/>
    </location>
</feature>
<evidence type="ECO:0000313" key="10">
    <source>
        <dbReference type="EMBL" id="MBB5848935.1"/>
    </source>
</evidence>
<keyword evidence="11" id="KW-1185">Reference proteome</keyword>
<evidence type="ECO:0000256" key="1">
    <source>
        <dbReference type="ARBA" id="ARBA00004651"/>
    </source>
</evidence>
<dbReference type="PANTHER" id="PTHR40074:SF2">
    <property type="entry name" value="O-ACETYLTRANSFERASE WECH"/>
    <property type="match status" value="1"/>
</dbReference>
<feature type="transmembrane region" description="Helical" evidence="8">
    <location>
        <begin position="53"/>
        <end position="76"/>
    </location>
</feature>
<evidence type="ECO:0000256" key="6">
    <source>
        <dbReference type="ARBA" id="ARBA00023136"/>
    </source>
</evidence>
<sequence length="392" mass="42885">MSSTPSAPASAAAPASPRAHWMDATRGFAVLLVVFTHTYTMPQGMDATVSSVVFANVIQVFHSFRMPMLVFLSGVLLPRSVAKPAGTYYRGKAERILWPFLVWMVLLALALGTPQSLLSWEYWRGGAWHLWFLWVLMLCYLVGPLTRRVPAVLVALVLFVLLLEFVSGPRDWVRPLYWGVYFFLGAAAGRLLPRMRRLPLPVGLVLVALTLATLAAHRAGEIVVSERHPWSVLTALPGILLVLWLAPRLPRLRFLEFCGRQSMVLYVTHMPVLILAVGWFRELAALRPIDFYVAVASVTFLVPLALAAVYPRVRWLFEFPTASRGRAPRPRSAAGSSSGVSSGASSAPASSGAGSPARETVAAEPVLPITAPMPAVPARSRPAQRPRPRRAG</sequence>
<feature type="transmembrane region" description="Helical" evidence="8">
    <location>
        <begin position="172"/>
        <end position="191"/>
    </location>
</feature>
<evidence type="ECO:0000256" key="8">
    <source>
        <dbReference type="SAM" id="Phobius"/>
    </source>
</evidence>
<dbReference type="InterPro" id="IPR002656">
    <property type="entry name" value="Acyl_transf_3_dom"/>
</dbReference>
<dbReference type="EMBL" id="JACHMW010000001">
    <property type="protein sequence ID" value="MBB5848935.1"/>
    <property type="molecule type" value="Genomic_DNA"/>
</dbReference>
<dbReference type="PANTHER" id="PTHR40074">
    <property type="entry name" value="O-ACETYLTRANSFERASE WECH"/>
    <property type="match status" value="1"/>
</dbReference>